<gene>
    <name evidence="2" type="ORF">BDP27DRAFT_1425961</name>
</gene>
<evidence type="ECO:0000313" key="3">
    <source>
        <dbReference type="Proteomes" id="UP000772434"/>
    </source>
</evidence>
<accession>A0A9P5PLN7</accession>
<reference evidence="2" key="1">
    <citation type="submission" date="2020-11" db="EMBL/GenBank/DDBJ databases">
        <authorList>
            <consortium name="DOE Joint Genome Institute"/>
            <person name="Ahrendt S."/>
            <person name="Riley R."/>
            <person name="Andreopoulos W."/>
            <person name="Labutti K."/>
            <person name="Pangilinan J."/>
            <person name="Ruiz-Duenas F.J."/>
            <person name="Barrasa J.M."/>
            <person name="Sanchez-Garcia M."/>
            <person name="Camarero S."/>
            <person name="Miyauchi S."/>
            <person name="Serrano A."/>
            <person name="Linde D."/>
            <person name="Babiker R."/>
            <person name="Drula E."/>
            <person name="Ayuso-Fernandez I."/>
            <person name="Pacheco R."/>
            <person name="Padilla G."/>
            <person name="Ferreira P."/>
            <person name="Barriuso J."/>
            <person name="Kellner H."/>
            <person name="Castanera R."/>
            <person name="Alfaro M."/>
            <person name="Ramirez L."/>
            <person name="Pisabarro A.G."/>
            <person name="Kuo A."/>
            <person name="Tritt A."/>
            <person name="Lipzen A."/>
            <person name="He G."/>
            <person name="Yan M."/>
            <person name="Ng V."/>
            <person name="Cullen D."/>
            <person name="Martin F."/>
            <person name="Rosso M.-N."/>
            <person name="Henrissat B."/>
            <person name="Hibbett D."/>
            <person name="Martinez A.T."/>
            <person name="Grigoriev I.V."/>
        </authorList>
    </citation>
    <scope>NUCLEOTIDE SEQUENCE</scope>
    <source>
        <strain evidence="2">AH 40177</strain>
    </source>
</reference>
<name>A0A9P5PLN7_9AGAR</name>
<sequence length="219" mass="23991">MRRASSLFVFVHGSRHGGVDSEYEEVSLARKSEITTEPSSASRSHSEGGSFSGRVMGIPSTPCGTPRRGYLDITFGVSEVTLASSSPTAFPAPLKFDTGSHESIGAIQVIALELGLDLNLPYSHGQDVSRKMKFSCHDPMFSEGFWQEIALTFQVSHFERRNLGISNRPQLYKSLMRIPVIPSTPKPAGTSRTPDVSQLRFSEPLATQIVPRRAARIPE</sequence>
<feature type="compositionally biased region" description="Low complexity" evidence="1">
    <location>
        <begin position="39"/>
        <end position="53"/>
    </location>
</feature>
<protein>
    <submittedName>
        <fullName evidence="2">Uncharacterized protein</fullName>
    </submittedName>
</protein>
<organism evidence="2 3">
    <name type="scientific">Rhodocollybia butyracea</name>
    <dbReference type="NCBI Taxonomy" id="206335"/>
    <lineage>
        <taxon>Eukaryota</taxon>
        <taxon>Fungi</taxon>
        <taxon>Dikarya</taxon>
        <taxon>Basidiomycota</taxon>
        <taxon>Agaricomycotina</taxon>
        <taxon>Agaricomycetes</taxon>
        <taxon>Agaricomycetidae</taxon>
        <taxon>Agaricales</taxon>
        <taxon>Marasmiineae</taxon>
        <taxon>Omphalotaceae</taxon>
        <taxon>Rhodocollybia</taxon>
    </lineage>
</organism>
<evidence type="ECO:0000256" key="1">
    <source>
        <dbReference type="SAM" id="MobiDB-lite"/>
    </source>
</evidence>
<dbReference type="EMBL" id="JADNRY010000126">
    <property type="protein sequence ID" value="KAF9064300.1"/>
    <property type="molecule type" value="Genomic_DNA"/>
</dbReference>
<keyword evidence="3" id="KW-1185">Reference proteome</keyword>
<proteinExistence type="predicted"/>
<evidence type="ECO:0000313" key="2">
    <source>
        <dbReference type="EMBL" id="KAF9064300.1"/>
    </source>
</evidence>
<dbReference type="AlphaFoldDB" id="A0A9P5PLN7"/>
<comment type="caution">
    <text evidence="2">The sequence shown here is derived from an EMBL/GenBank/DDBJ whole genome shotgun (WGS) entry which is preliminary data.</text>
</comment>
<feature type="region of interest" description="Disordered" evidence="1">
    <location>
        <begin position="30"/>
        <end position="57"/>
    </location>
</feature>
<dbReference type="Proteomes" id="UP000772434">
    <property type="component" value="Unassembled WGS sequence"/>
</dbReference>